<protein>
    <submittedName>
        <fullName evidence="2">Uncharacterized protein</fullName>
    </submittedName>
</protein>
<keyword evidence="3" id="KW-1185">Reference proteome</keyword>
<sequence length="168" mass="18834">MLPIFAFAGMIAMVLARFIGAGIVILISIFGLGTLLIHDAISSTPMAQLKRMTRNSSIPDVTFEDFSIGRTFSDGTSYMWIARCSPIKANRLSKAIGMKPISPADHPDEPTTQDPEHQAMQAWQMIFHQDIEGMNFYLGDQGMIGGYSSEEQRFYLFWWPSIHRDNPG</sequence>
<dbReference type="Proteomes" id="UP000603141">
    <property type="component" value="Unassembled WGS sequence"/>
</dbReference>
<accession>A0A934VWH0</accession>
<dbReference type="EMBL" id="JAENIJ010000063">
    <property type="protein sequence ID" value="MBK1884602.1"/>
    <property type="molecule type" value="Genomic_DNA"/>
</dbReference>
<keyword evidence="1" id="KW-0472">Membrane</keyword>
<feature type="transmembrane region" description="Helical" evidence="1">
    <location>
        <begin position="6"/>
        <end position="37"/>
    </location>
</feature>
<gene>
    <name evidence="2" type="ORF">JIN85_19455</name>
</gene>
<evidence type="ECO:0000313" key="2">
    <source>
        <dbReference type="EMBL" id="MBK1884602.1"/>
    </source>
</evidence>
<evidence type="ECO:0000256" key="1">
    <source>
        <dbReference type="SAM" id="Phobius"/>
    </source>
</evidence>
<dbReference type="RefSeq" id="WP_200273948.1">
    <property type="nucleotide sequence ID" value="NZ_JAENIJ010000063.1"/>
</dbReference>
<keyword evidence="1" id="KW-0812">Transmembrane</keyword>
<organism evidence="2 3">
    <name type="scientific">Luteolibacter pohnpeiensis</name>
    <dbReference type="NCBI Taxonomy" id="454153"/>
    <lineage>
        <taxon>Bacteria</taxon>
        <taxon>Pseudomonadati</taxon>
        <taxon>Verrucomicrobiota</taxon>
        <taxon>Verrucomicrobiia</taxon>
        <taxon>Verrucomicrobiales</taxon>
        <taxon>Verrucomicrobiaceae</taxon>
        <taxon>Luteolibacter</taxon>
    </lineage>
</organism>
<evidence type="ECO:0000313" key="3">
    <source>
        <dbReference type="Proteomes" id="UP000603141"/>
    </source>
</evidence>
<reference evidence="2" key="1">
    <citation type="submission" date="2021-01" db="EMBL/GenBank/DDBJ databases">
        <title>Modified the classification status of verrucomicrobia.</title>
        <authorList>
            <person name="Feng X."/>
        </authorList>
    </citation>
    <scope>NUCLEOTIDE SEQUENCE</scope>
    <source>
        <strain evidence="2">KCTC 22041</strain>
    </source>
</reference>
<keyword evidence="1" id="KW-1133">Transmembrane helix</keyword>
<comment type="caution">
    <text evidence="2">The sequence shown here is derived from an EMBL/GenBank/DDBJ whole genome shotgun (WGS) entry which is preliminary data.</text>
</comment>
<name>A0A934VWH0_9BACT</name>
<dbReference type="AlphaFoldDB" id="A0A934VWH0"/>
<proteinExistence type="predicted"/>